<comment type="caution">
    <text evidence="9">The sequence shown here is derived from an EMBL/GenBank/DDBJ whole genome shotgun (WGS) entry which is preliminary data.</text>
</comment>
<feature type="transmembrane region" description="Helical" evidence="7">
    <location>
        <begin position="234"/>
        <end position="258"/>
    </location>
</feature>
<sequence>MESTGNSGSSAAAAQSNARRREPPTAAAPPHGPEPVATSPTTTRTRRDRSPRTADDDDLDNDSDQDDPVFDPPLRRVSASAAGAVPRLSHPIDDPPATTTAGGTGTGTAFRDGPVKRKKLGGLVWELENKGAVARDHLALERTFLAWLRTSLALASIGIAVTQLFRLPSGTATVPQTPSSAVVDSSPSPPSSFLINSLATSSYAPVAALAPVFASQQAQLATLVSQNVSQFSYLAKPIGGTFLALALLFLALGTYRFFHVQAAFVSEPSMFPPSQKTYGFSTFCIGALIVATFAAVLATS</sequence>
<feature type="compositionally biased region" description="Acidic residues" evidence="6">
    <location>
        <begin position="55"/>
        <end position="69"/>
    </location>
</feature>
<dbReference type="PANTHER" id="PTHR34187:SF2">
    <property type="entry name" value="DUF202 DOMAIN-CONTAINING PROTEIN"/>
    <property type="match status" value="1"/>
</dbReference>
<evidence type="ECO:0000256" key="1">
    <source>
        <dbReference type="ARBA" id="ARBA00004651"/>
    </source>
</evidence>
<evidence type="ECO:0000256" key="5">
    <source>
        <dbReference type="ARBA" id="ARBA00023136"/>
    </source>
</evidence>
<dbReference type="InterPro" id="IPR052053">
    <property type="entry name" value="IM_YidH-like"/>
</dbReference>
<evidence type="ECO:0000259" key="8">
    <source>
        <dbReference type="Pfam" id="PF02656"/>
    </source>
</evidence>
<keyword evidence="2" id="KW-1003">Cell membrane</keyword>
<keyword evidence="4 7" id="KW-1133">Transmembrane helix</keyword>
<dbReference type="Proteomes" id="UP000777482">
    <property type="component" value="Unassembled WGS sequence"/>
</dbReference>
<dbReference type="OrthoDB" id="199599at2759"/>
<keyword evidence="3 7" id="KW-0812">Transmembrane</keyword>
<evidence type="ECO:0000256" key="7">
    <source>
        <dbReference type="SAM" id="Phobius"/>
    </source>
</evidence>
<evidence type="ECO:0000256" key="2">
    <source>
        <dbReference type="ARBA" id="ARBA00022475"/>
    </source>
</evidence>
<feature type="transmembrane region" description="Helical" evidence="7">
    <location>
        <begin position="144"/>
        <end position="165"/>
    </location>
</feature>
<keyword evidence="10" id="KW-1185">Reference proteome</keyword>
<evidence type="ECO:0000256" key="3">
    <source>
        <dbReference type="ARBA" id="ARBA00022692"/>
    </source>
</evidence>
<dbReference type="Pfam" id="PF02656">
    <property type="entry name" value="DUF202"/>
    <property type="match status" value="1"/>
</dbReference>
<accession>A0A9P6VW91</accession>
<dbReference type="EMBL" id="PUHQ01000079">
    <property type="protein sequence ID" value="KAG0657594.1"/>
    <property type="molecule type" value="Genomic_DNA"/>
</dbReference>
<name>A0A9P6VW91_RHOMI</name>
<feature type="compositionally biased region" description="Low complexity" evidence="6">
    <location>
        <begin position="1"/>
        <end position="17"/>
    </location>
</feature>
<feature type="region of interest" description="Disordered" evidence="6">
    <location>
        <begin position="1"/>
        <end position="113"/>
    </location>
</feature>
<dbReference type="GO" id="GO:0005886">
    <property type="term" value="C:plasma membrane"/>
    <property type="evidence" value="ECO:0007669"/>
    <property type="project" value="UniProtKB-SubCell"/>
</dbReference>
<keyword evidence="5 7" id="KW-0472">Membrane</keyword>
<feature type="transmembrane region" description="Helical" evidence="7">
    <location>
        <begin position="278"/>
        <end position="298"/>
    </location>
</feature>
<dbReference type="AlphaFoldDB" id="A0A9P6VW91"/>
<proteinExistence type="predicted"/>
<organism evidence="9 10">
    <name type="scientific">Rhodotorula mucilaginosa</name>
    <name type="common">Yeast</name>
    <name type="synonym">Rhodotorula rubra</name>
    <dbReference type="NCBI Taxonomy" id="5537"/>
    <lineage>
        <taxon>Eukaryota</taxon>
        <taxon>Fungi</taxon>
        <taxon>Dikarya</taxon>
        <taxon>Basidiomycota</taxon>
        <taxon>Pucciniomycotina</taxon>
        <taxon>Microbotryomycetes</taxon>
        <taxon>Sporidiobolales</taxon>
        <taxon>Sporidiobolaceae</taxon>
        <taxon>Rhodotorula</taxon>
    </lineage>
</organism>
<feature type="domain" description="DUF202" evidence="8">
    <location>
        <begin position="135"/>
        <end position="262"/>
    </location>
</feature>
<evidence type="ECO:0000256" key="6">
    <source>
        <dbReference type="SAM" id="MobiDB-lite"/>
    </source>
</evidence>
<reference evidence="9 10" key="1">
    <citation type="submission" date="2020-11" db="EMBL/GenBank/DDBJ databases">
        <title>Kefir isolates.</title>
        <authorList>
            <person name="Marcisauskas S."/>
            <person name="Kim Y."/>
            <person name="Blasche S."/>
        </authorList>
    </citation>
    <scope>NUCLEOTIDE SEQUENCE [LARGE SCALE GENOMIC DNA]</scope>
    <source>
        <strain evidence="9 10">KR</strain>
    </source>
</reference>
<evidence type="ECO:0000313" key="10">
    <source>
        <dbReference type="Proteomes" id="UP000777482"/>
    </source>
</evidence>
<comment type="subcellular location">
    <subcellularLocation>
        <location evidence="1">Cell membrane</location>
        <topology evidence="1">Multi-pass membrane protein</topology>
    </subcellularLocation>
</comment>
<gene>
    <name evidence="9" type="ORF">C6P46_006319</name>
</gene>
<evidence type="ECO:0000313" key="9">
    <source>
        <dbReference type="EMBL" id="KAG0657594.1"/>
    </source>
</evidence>
<evidence type="ECO:0000256" key="4">
    <source>
        <dbReference type="ARBA" id="ARBA00022989"/>
    </source>
</evidence>
<protein>
    <recommendedName>
        <fullName evidence="8">DUF202 domain-containing protein</fullName>
    </recommendedName>
</protein>
<dbReference type="InterPro" id="IPR003807">
    <property type="entry name" value="DUF202"/>
</dbReference>
<dbReference type="PANTHER" id="PTHR34187">
    <property type="entry name" value="FGR18P"/>
    <property type="match status" value="1"/>
</dbReference>